<gene>
    <name evidence="1" type="ORF">M972_111798</name>
</gene>
<organism evidence="1 2">
    <name type="scientific">Acetivibrio thermocellus AD2</name>
    <dbReference type="NCBI Taxonomy" id="1138384"/>
    <lineage>
        <taxon>Bacteria</taxon>
        <taxon>Bacillati</taxon>
        <taxon>Bacillota</taxon>
        <taxon>Clostridia</taxon>
        <taxon>Eubacteriales</taxon>
        <taxon>Oscillospiraceae</taxon>
        <taxon>Acetivibrio</taxon>
    </lineage>
</organism>
<comment type="caution">
    <text evidence="1">The sequence shown here is derived from an EMBL/GenBank/DDBJ whole genome shotgun (WGS) entry which is preliminary data.</text>
</comment>
<name>A0AB36TGG9_ACETH</name>
<dbReference type="EMBL" id="PDBW01000001">
    <property type="protein sequence ID" value="PFH03002.1"/>
    <property type="molecule type" value="Genomic_DNA"/>
</dbReference>
<dbReference type="Proteomes" id="UP000223596">
    <property type="component" value="Unassembled WGS sequence"/>
</dbReference>
<accession>A0AB36TGG9</accession>
<proteinExistence type="predicted"/>
<dbReference type="AlphaFoldDB" id="A0AB36TGG9"/>
<protein>
    <recommendedName>
        <fullName evidence="3">Adhesin domain-containing protein</fullName>
    </recommendedName>
</protein>
<sequence length="288" mass="31910">MLSVDVLLCIKIKSFRKEVDGLRSKIIVLAALIQLILFSGCMSSELVLGPKKEVSLYSEKIVEAGGPLVLDIFCDSGNIEMYTWDKDGVKFEMTKRVRGTESEEILSQKLNNFNIDINENENKIIFKSEYKGKDKNPIDKSIDLKIYVPKAEKTLNLKLDIGNIKFYDDIKGVLNADINMANMEINRFVGVVNIEGDVGNVKISSGKISGKSSIVKNIGNISVKAEFEEGGDYTFKTGTGNIDLMLPYGSKVSFESVGELEVNEFNDFNHSTKAKVETSMGKIAITGY</sequence>
<reference evidence="1 2" key="1">
    <citation type="submission" date="2017-09" db="EMBL/GenBank/DDBJ databases">
        <title>Evaluation of Pacific Biosciences Sequencing Technology to Finishing C. thermocellum Genome Sequences.</title>
        <authorList>
            <person name="Brown S."/>
        </authorList>
    </citation>
    <scope>NUCLEOTIDE SEQUENCE [LARGE SCALE GENOMIC DNA]</scope>
    <source>
        <strain evidence="1 2">AD2</strain>
    </source>
</reference>
<evidence type="ECO:0008006" key="3">
    <source>
        <dbReference type="Google" id="ProtNLM"/>
    </source>
</evidence>
<evidence type="ECO:0000313" key="2">
    <source>
        <dbReference type="Proteomes" id="UP000223596"/>
    </source>
</evidence>
<evidence type="ECO:0000313" key="1">
    <source>
        <dbReference type="EMBL" id="PFH03002.1"/>
    </source>
</evidence>